<comment type="caution">
    <text evidence="2">The sequence shown here is derived from an EMBL/GenBank/DDBJ whole genome shotgun (WGS) entry which is preliminary data.</text>
</comment>
<organism evidence="2">
    <name type="scientific">Tanacetum cinerariifolium</name>
    <name type="common">Dalmatian daisy</name>
    <name type="synonym">Chrysanthemum cinerariifolium</name>
    <dbReference type="NCBI Taxonomy" id="118510"/>
    <lineage>
        <taxon>Eukaryota</taxon>
        <taxon>Viridiplantae</taxon>
        <taxon>Streptophyta</taxon>
        <taxon>Embryophyta</taxon>
        <taxon>Tracheophyta</taxon>
        <taxon>Spermatophyta</taxon>
        <taxon>Magnoliopsida</taxon>
        <taxon>eudicotyledons</taxon>
        <taxon>Gunneridae</taxon>
        <taxon>Pentapetalae</taxon>
        <taxon>asterids</taxon>
        <taxon>campanulids</taxon>
        <taxon>Asterales</taxon>
        <taxon>Asteraceae</taxon>
        <taxon>Asteroideae</taxon>
        <taxon>Anthemideae</taxon>
        <taxon>Anthemidinae</taxon>
        <taxon>Tanacetum</taxon>
    </lineage>
</organism>
<dbReference type="GO" id="GO:0080044">
    <property type="term" value="F:quercetin 7-O-glucosyltransferase activity"/>
    <property type="evidence" value="ECO:0007669"/>
    <property type="project" value="TreeGrafter"/>
</dbReference>
<sequence length="181" mass="20131">MGSLVINGHKKPHVVCVALPAQSHVKAMLKLAQLLHHKGLQITFVNTEHIHKRMLKSGCCLDSSSDFRFESIPDGIPRKSEDDDVSHLLMQYLETTFVAPFLDLVSKLVTPPTCIVSDGFMSTFSVDAAQKLGIPNMLYWTVSACGFMGTYQAQNAIDKGLTPLKGMFFILVVYIWCEKKL</sequence>
<dbReference type="Gene3D" id="3.40.50.2000">
    <property type="entry name" value="Glycogen Phosphorylase B"/>
    <property type="match status" value="1"/>
</dbReference>
<evidence type="ECO:0000256" key="1">
    <source>
        <dbReference type="ARBA" id="ARBA00009995"/>
    </source>
</evidence>
<dbReference type="GO" id="GO:0080043">
    <property type="term" value="F:quercetin 3-O-glucosyltransferase activity"/>
    <property type="evidence" value="ECO:0007669"/>
    <property type="project" value="TreeGrafter"/>
</dbReference>
<dbReference type="EMBL" id="BKCJ010003327">
    <property type="protein sequence ID" value="GEU54413.1"/>
    <property type="molecule type" value="Genomic_DNA"/>
</dbReference>
<accession>A0A6L2KXL8</accession>
<dbReference type="SUPFAM" id="SSF53756">
    <property type="entry name" value="UDP-Glycosyltransferase/glycogen phosphorylase"/>
    <property type="match status" value="1"/>
</dbReference>
<keyword evidence="2" id="KW-0808">Transferase</keyword>
<evidence type="ECO:0000313" key="2">
    <source>
        <dbReference type="EMBL" id="GEU54413.1"/>
    </source>
</evidence>
<dbReference type="PANTHER" id="PTHR11926:SF1417">
    <property type="entry name" value="UDP-GLUCURONOSYL_UDP-GLUCOSYLTRANSFERASE, UDP-GLYCOSYLTRANSFERASE FAMILY"/>
    <property type="match status" value="1"/>
</dbReference>
<dbReference type="PANTHER" id="PTHR11926">
    <property type="entry name" value="GLUCOSYL/GLUCURONOSYL TRANSFERASES"/>
    <property type="match status" value="1"/>
</dbReference>
<proteinExistence type="inferred from homology"/>
<comment type="similarity">
    <text evidence="1">Belongs to the UDP-glycosyltransferase family.</text>
</comment>
<protein>
    <submittedName>
        <fullName evidence="2">UDP-glycosyltransferase 85C2-like</fullName>
    </submittedName>
</protein>
<name>A0A6L2KXL8_TANCI</name>
<gene>
    <name evidence="2" type="ORF">Tci_026391</name>
</gene>
<reference evidence="2" key="1">
    <citation type="journal article" date="2019" name="Sci. Rep.">
        <title>Draft genome of Tanacetum cinerariifolium, the natural source of mosquito coil.</title>
        <authorList>
            <person name="Yamashiro T."/>
            <person name="Shiraishi A."/>
            <person name="Satake H."/>
            <person name="Nakayama K."/>
        </authorList>
    </citation>
    <scope>NUCLEOTIDE SEQUENCE</scope>
</reference>
<dbReference type="AlphaFoldDB" id="A0A6L2KXL8"/>